<comment type="caution">
    <text evidence="1">The sequence shown here is derived from an EMBL/GenBank/DDBJ whole genome shotgun (WGS) entry which is preliminary data.</text>
</comment>
<evidence type="ECO:0000313" key="2">
    <source>
        <dbReference type="Proteomes" id="UP000738325"/>
    </source>
</evidence>
<dbReference type="AlphaFoldDB" id="A0A9P6UGF0"/>
<proteinExistence type="predicted"/>
<keyword evidence="2" id="KW-1185">Reference proteome</keyword>
<organism evidence="1 2">
    <name type="scientific">Dissophora globulifera</name>
    <dbReference type="NCBI Taxonomy" id="979702"/>
    <lineage>
        <taxon>Eukaryota</taxon>
        <taxon>Fungi</taxon>
        <taxon>Fungi incertae sedis</taxon>
        <taxon>Mucoromycota</taxon>
        <taxon>Mortierellomycotina</taxon>
        <taxon>Mortierellomycetes</taxon>
        <taxon>Mortierellales</taxon>
        <taxon>Mortierellaceae</taxon>
        <taxon>Dissophora</taxon>
    </lineage>
</organism>
<gene>
    <name evidence="1" type="ORF">BGZ99_004086</name>
</gene>
<accession>A0A9P6UGF0</accession>
<feature type="non-terminal residue" evidence="1">
    <location>
        <position position="178"/>
    </location>
</feature>
<dbReference type="Proteomes" id="UP000738325">
    <property type="component" value="Unassembled WGS sequence"/>
</dbReference>
<name>A0A9P6UGF0_9FUNG</name>
<dbReference type="EMBL" id="JAAAIP010002532">
    <property type="protein sequence ID" value="KAG0299616.1"/>
    <property type="molecule type" value="Genomic_DNA"/>
</dbReference>
<dbReference type="OrthoDB" id="17798at2759"/>
<protein>
    <submittedName>
        <fullName evidence="1">Uncharacterized protein</fullName>
    </submittedName>
</protein>
<reference evidence="1" key="1">
    <citation type="journal article" date="2020" name="Fungal Divers.">
        <title>Resolving the Mortierellaceae phylogeny through synthesis of multi-gene phylogenetics and phylogenomics.</title>
        <authorList>
            <person name="Vandepol N."/>
            <person name="Liber J."/>
            <person name="Desiro A."/>
            <person name="Na H."/>
            <person name="Kennedy M."/>
            <person name="Barry K."/>
            <person name="Grigoriev I.V."/>
            <person name="Miller A.N."/>
            <person name="O'Donnell K."/>
            <person name="Stajich J.E."/>
            <person name="Bonito G."/>
        </authorList>
    </citation>
    <scope>NUCLEOTIDE SEQUENCE</scope>
    <source>
        <strain evidence="1">REB-010B</strain>
    </source>
</reference>
<sequence length="178" mass="20429">MKLHLELQLPQGTLPIYKPFESGQDVELDAHGTFQCKYLFYFPEEGDYPHYPAHVSDYDDIVAYASPSVLKVRALEPGHLQSTVDTTTWNYVLSRGSHDDVLKKLANDPLEGLLVELLIPRLYRDRELFTKVTNILRNRYEYIDRIWSVSLVLSGEAGKDQRMQLVGEYVANQAIAQK</sequence>
<evidence type="ECO:0000313" key="1">
    <source>
        <dbReference type="EMBL" id="KAG0299616.1"/>
    </source>
</evidence>